<feature type="binding site" evidence="12">
    <location>
        <position position="669"/>
    </location>
    <ligand>
        <name>Zn(2+)</name>
        <dbReference type="ChEBI" id="CHEBI:29105"/>
        <label>1</label>
        <note>catalytic</note>
    </ligand>
</feature>
<dbReference type="GO" id="GO:0008270">
    <property type="term" value="F:zinc ion binding"/>
    <property type="evidence" value="ECO:0007669"/>
    <property type="project" value="InterPro"/>
</dbReference>
<dbReference type="PIRSF" id="PIRSF000382">
    <property type="entry name" value="MeTrfase_B12_ind"/>
    <property type="match status" value="1"/>
</dbReference>
<dbReference type="Proteomes" id="UP000594892">
    <property type="component" value="Chromosome 2"/>
</dbReference>
<dbReference type="GO" id="GO:0032259">
    <property type="term" value="P:methylation"/>
    <property type="evidence" value="ECO:0007669"/>
    <property type="project" value="UniProtKB-KW"/>
</dbReference>
<feature type="domain" description="Cobalamin-independent methionine synthase MetE N-terminal" evidence="15">
    <location>
        <begin position="4"/>
        <end position="311"/>
    </location>
</feature>
<feature type="binding site" evidence="11">
    <location>
        <position position="120"/>
    </location>
    <ligand>
        <name>5-methyltetrahydropteroyltri-L-glutamate</name>
        <dbReference type="ChEBI" id="CHEBI:58207"/>
    </ligand>
</feature>
<comment type="cofactor">
    <cofactor evidence="12">
        <name>Zn(2+)</name>
        <dbReference type="ChEBI" id="CHEBI:29105"/>
    </cofactor>
    <text evidence="12">Binds 2 Zn(2+) ions per subunit.</text>
</comment>
<name>A0AAQ0BW73_BURGL</name>
<dbReference type="EC" id="2.1.1.14" evidence="4"/>
<proteinExistence type="inferred from homology"/>
<feature type="binding site" evidence="12">
    <location>
        <position position="726"/>
    </location>
    <ligand>
        <name>Zn(2+)</name>
        <dbReference type="ChEBI" id="CHEBI:29105"/>
        <label>1</label>
        <note>catalytic</note>
    </ligand>
</feature>
<evidence type="ECO:0000256" key="7">
    <source>
        <dbReference type="ARBA" id="ARBA00022679"/>
    </source>
</evidence>
<evidence type="ECO:0000256" key="4">
    <source>
        <dbReference type="ARBA" id="ARBA00012034"/>
    </source>
</evidence>
<comment type="pathway">
    <text evidence="2">Amino-acid biosynthesis; L-methionine biosynthesis via de novo pathway; L-methionine from L-homocysteine (MetE route): step 1/1.</text>
</comment>
<feature type="binding site" evidence="11">
    <location>
        <begin position="435"/>
        <end position="437"/>
    </location>
    <ligand>
        <name>L-homocysteine</name>
        <dbReference type="ChEBI" id="CHEBI:58199"/>
    </ligand>
</feature>
<gene>
    <name evidence="16" type="primary">metE</name>
    <name evidence="16" type="ORF">I6H06_18850</name>
    <name evidence="17" type="ORF">NFI99_18485</name>
</gene>
<dbReference type="NCBIfam" id="NF003556">
    <property type="entry name" value="PRK05222.1"/>
    <property type="match status" value="1"/>
</dbReference>
<dbReference type="Pfam" id="PF08267">
    <property type="entry name" value="Meth_synt_1"/>
    <property type="match status" value="1"/>
</dbReference>
<feature type="binding site" evidence="11">
    <location>
        <position position="603"/>
    </location>
    <ligand>
        <name>L-methionine</name>
        <dbReference type="ChEBI" id="CHEBI:57844"/>
    </ligand>
</feature>
<feature type="binding site" evidence="12">
    <location>
        <position position="647"/>
    </location>
    <ligand>
        <name>Zn(2+)</name>
        <dbReference type="ChEBI" id="CHEBI:29105"/>
        <label>1</label>
        <note>catalytic</note>
    </ligand>
</feature>
<dbReference type="InterPro" id="IPR006276">
    <property type="entry name" value="Cobalamin-indep_Met_synthase"/>
</dbReference>
<comment type="similarity">
    <text evidence="3">Belongs to the vitamin-B12 independent methionine synthase family.</text>
</comment>
<evidence type="ECO:0000313" key="18">
    <source>
        <dbReference type="Proteomes" id="UP000594892"/>
    </source>
</evidence>
<evidence type="ECO:0000256" key="5">
    <source>
        <dbReference type="ARBA" id="ARBA00022603"/>
    </source>
</evidence>
<dbReference type="EMBL" id="CP065601">
    <property type="protein sequence ID" value="QPQ94222.1"/>
    <property type="molecule type" value="Genomic_DNA"/>
</dbReference>
<sequence>MSRAHVLGFPRIGAQREAAHALEHYWRDGRSAHGLRVLAETGRAVRAENWRMQRAAGLDLVTAGDFAWGDHVLTTLAHLGGLPRRFGADPERLTLDALFDALRGTGSRPAMETAAWFDTNYRYVVPEFGPDTAFGPGVGWLFDEVAEAQALGHSVKVALVGPLTLLWLGRSRGGLGNRLALLPALLAAYRALLARLAAQHVEWVQIDEPVLALELPEAWLDALQPACAALADGAPKLLLTTGFGDVSALAARLKALPVAGLHLDLARADAQLDAFLAGWPADKVLSCGVVDGRNVWRNDLDRSHARLAAARAALGDRLWVATSCSLLHVPVDLRAETKLDEELKSWLAFAAQKAREVALLRDALVRGREAVAGALDEARRAAEARAASPRVRNVLVERRVAALGEADLRRGSPYAVRAARQQARFALPPLPTTTIGSFPCTDGLRDTREAFRRGALDHLGYLEAMREQIRYAIDKQLHYGLDVLVHGEAERDDMVEFFAGQLWGCAVTEAGWVQRGPAACVKPPIVYGDVYLPEPMTVGWTQYAQSLTDKPVKGLLTGPMTLLQRSFVRDDLPRETVALQLALALRQETIELEKAGIGMIQIDEPALRDGLPLAAAGRAAFLDLAVRAFRVASSGVADDTQIHTHICDASLDDVLPAIAALDADVISIETTHSNGTLLDTGYPNAIGPGVYDIHSPRVPDEDEIAARLAAALERVPATRLWVNPDCGLREREWAQVDAALHALVGAARRLREQVAAFG</sequence>
<dbReference type="InterPro" id="IPR002629">
    <property type="entry name" value="Met_Synth_C/arc"/>
</dbReference>
<evidence type="ECO:0000256" key="10">
    <source>
        <dbReference type="ARBA" id="ARBA00023167"/>
    </source>
</evidence>
<feature type="binding site" evidence="11">
    <location>
        <begin position="435"/>
        <end position="437"/>
    </location>
    <ligand>
        <name>L-methionine</name>
        <dbReference type="ChEBI" id="CHEBI:57844"/>
    </ligand>
</feature>
<evidence type="ECO:0000313" key="16">
    <source>
        <dbReference type="EMBL" id="QPQ94222.1"/>
    </source>
</evidence>
<feature type="domain" description="Cobalamin-independent methionine synthase MetE C-terminal/archaeal" evidence="14">
    <location>
        <begin position="430"/>
        <end position="748"/>
    </location>
</feature>
<evidence type="ECO:0000256" key="8">
    <source>
        <dbReference type="ARBA" id="ARBA00022723"/>
    </source>
</evidence>
<evidence type="ECO:0000256" key="13">
    <source>
        <dbReference type="PIRSR" id="PIRSR000382-3"/>
    </source>
</evidence>
<keyword evidence="6" id="KW-0028">Amino-acid biosynthesis</keyword>
<feature type="active site" description="Proton donor" evidence="13">
    <location>
        <position position="694"/>
    </location>
</feature>
<dbReference type="Pfam" id="PF01717">
    <property type="entry name" value="Meth_synt_2"/>
    <property type="match status" value="1"/>
</dbReference>
<evidence type="ECO:0000313" key="17">
    <source>
        <dbReference type="EMBL" id="USS46874.1"/>
    </source>
</evidence>
<dbReference type="Proteomes" id="UP001056386">
    <property type="component" value="Chromosome 1"/>
</dbReference>
<keyword evidence="9 12" id="KW-0862">Zinc</keyword>
<keyword evidence="5 16" id="KW-0489">Methyltransferase</keyword>
<dbReference type="RefSeq" id="WP_012734914.1">
    <property type="nucleotide sequence ID" value="NZ_CP021074.1"/>
</dbReference>
<evidence type="ECO:0000256" key="11">
    <source>
        <dbReference type="PIRSR" id="PIRSR000382-1"/>
    </source>
</evidence>
<keyword evidence="7 16" id="KW-0808">Transferase</keyword>
<keyword evidence="19" id="KW-1185">Reference proteome</keyword>
<evidence type="ECO:0000256" key="2">
    <source>
        <dbReference type="ARBA" id="ARBA00004681"/>
    </source>
</evidence>
<reference evidence="17" key="2">
    <citation type="submission" date="2022-06" db="EMBL/GenBank/DDBJ databases">
        <title>Draft genome sequence of Burkholderia glumae strain GR20004 isolated from rice panicle showing bacterial panicle blight.</title>
        <authorList>
            <person name="Choi S.Y."/>
            <person name="Lee Y.H."/>
        </authorList>
    </citation>
    <scope>NUCLEOTIDE SEQUENCE</scope>
    <source>
        <strain evidence="17">GR20004</strain>
    </source>
</reference>
<keyword evidence="8 12" id="KW-0479">Metal-binding</keyword>
<evidence type="ECO:0000256" key="1">
    <source>
        <dbReference type="ARBA" id="ARBA00002777"/>
    </source>
</evidence>
<dbReference type="EMBL" id="CP099587">
    <property type="protein sequence ID" value="USS46874.1"/>
    <property type="molecule type" value="Genomic_DNA"/>
</dbReference>
<dbReference type="SUPFAM" id="SSF51726">
    <property type="entry name" value="UROD/MetE-like"/>
    <property type="match status" value="2"/>
</dbReference>
<evidence type="ECO:0000256" key="3">
    <source>
        <dbReference type="ARBA" id="ARBA00009553"/>
    </source>
</evidence>
<evidence type="ECO:0000256" key="9">
    <source>
        <dbReference type="ARBA" id="ARBA00022833"/>
    </source>
</evidence>
<reference evidence="16 18" key="1">
    <citation type="submission" date="2020-12" db="EMBL/GenBank/DDBJ databases">
        <title>FDA dAtabase for Regulatory Grade micrObial Sequences (FDA-ARGOS): Supporting development and validation of Infectious Disease Dx tests.</title>
        <authorList>
            <person name="Minogue T."/>
            <person name="Wolcott M."/>
            <person name="Wasieloski L."/>
            <person name="Aguilar W."/>
            <person name="Moore D."/>
            <person name="Jaissle J."/>
            <person name="Tallon L."/>
            <person name="Sadzewicz L."/>
            <person name="Zhao X."/>
            <person name="Boylan J."/>
            <person name="Ott S."/>
            <person name="Bowen H."/>
            <person name="Vavikolanu K."/>
            <person name="Mehta A."/>
            <person name="Aluvathingal J."/>
            <person name="Nadendla S."/>
            <person name="Yan Y."/>
            <person name="Sichtig H."/>
        </authorList>
    </citation>
    <scope>NUCLEOTIDE SEQUENCE [LARGE SCALE GENOMIC DNA]</scope>
    <source>
        <strain evidence="16 18">FDAARGOS_949</strain>
    </source>
</reference>
<comment type="function">
    <text evidence="1">Catalyzes the transfer of a methyl group from 5-methyltetrahydrofolate to homocysteine resulting in methionine formation.</text>
</comment>
<accession>A0AAQ0BW73</accession>
<dbReference type="CDD" id="cd03312">
    <property type="entry name" value="CIMS_N_terminal_like"/>
    <property type="match status" value="1"/>
</dbReference>
<evidence type="ECO:0000256" key="6">
    <source>
        <dbReference type="ARBA" id="ARBA00022605"/>
    </source>
</evidence>
<dbReference type="CDD" id="cd03311">
    <property type="entry name" value="CIMS_C_terminal_like"/>
    <property type="match status" value="1"/>
</dbReference>
<evidence type="ECO:0000256" key="12">
    <source>
        <dbReference type="PIRSR" id="PIRSR000382-2"/>
    </source>
</evidence>
<dbReference type="GO" id="GO:0003871">
    <property type="term" value="F:5-methyltetrahydropteroyltriglutamate-homocysteine S-methyltransferase activity"/>
    <property type="evidence" value="ECO:0007669"/>
    <property type="project" value="UniProtKB-EC"/>
</dbReference>
<dbReference type="Gene3D" id="3.20.20.210">
    <property type="match status" value="2"/>
</dbReference>
<feature type="binding site" evidence="12">
    <location>
        <position position="645"/>
    </location>
    <ligand>
        <name>Zn(2+)</name>
        <dbReference type="ChEBI" id="CHEBI:29105"/>
        <label>1</label>
        <note>catalytic</note>
    </ligand>
</feature>
<dbReference type="InterPro" id="IPR013215">
    <property type="entry name" value="Cbl-indep_Met_Synth_N"/>
</dbReference>
<evidence type="ECO:0000259" key="15">
    <source>
        <dbReference type="Pfam" id="PF08267"/>
    </source>
</evidence>
<dbReference type="GeneID" id="45697254"/>
<evidence type="ECO:0000313" key="19">
    <source>
        <dbReference type="Proteomes" id="UP001056386"/>
    </source>
</evidence>
<protein>
    <recommendedName>
        <fullName evidence="4">5-methyltetrahydropteroyltriglutamate--homocysteine S-methyltransferase</fullName>
        <ecNumber evidence="4">2.1.1.14</ecNumber>
    </recommendedName>
</protein>
<dbReference type="GO" id="GO:0009086">
    <property type="term" value="P:methionine biosynthetic process"/>
    <property type="evidence" value="ECO:0007669"/>
    <property type="project" value="UniProtKB-KW"/>
</dbReference>
<dbReference type="AlphaFoldDB" id="A0AAQ0BW73"/>
<keyword evidence="10" id="KW-0486">Methionine biosynthesis</keyword>
<dbReference type="InterPro" id="IPR038071">
    <property type="entry name" value="UROD/MetE-like_sf"/>
</dbReference>
<feature type="binding site" evidence="11">
    <location>
        <position position="603"/>
    </location>
    <ligand>
        <name>L-homocysteine</name>
        <dbReference type="ChEBI" id="CHEBI:58199"/>
    </ligand>
</feature>
<organism evidence="16 18">
    <name type="scientific">Burkholderia glumae</name>
    <name type="common">Pseudomonas glumae</name>
    <dbReference type="NCBI Taxonomy" id="337"/>
    <lineage>
        <taxon>Bacteria</taxon>
        <taxon>Pseudomonadati</taxon>
        <taxon>Pseudomonadota</taxon>
        <taxon>Betaproteobacteria</taxon>
        <taxon>Burkholderiales</taxon>
        <taxon>Burkholderiaceae</taxon>
        <taxon>Burkholderia</taxon>
    </lineage>
</organism>
<evidence type="ECO:0000259" key="14">
    <source>
        <dbReference type="Pfam" id="PF01717"/>
    </source>
</evidence>
<feature type="binding site" evidence="11">
    <location>
        <position position="488"/>
    </location>
    <ligand>
        <name>L-methionine</name>
        <dbReference type="ChEBI" id="CHEBI:57844"/>
    </ligand>
</feature>
<dbReference type="PANTHER" id="PTHR30519">
    <property type="entry name" value="5-METHYLTETRAHYDROPTEROYLTRIGLUTAMATE--HOMOCYSTEINE METHYLTRANSFERASE"/>
    <property type="match status" value="1"/>
</dbReference>